<gene>
    <name evidence="1" type="ORF">CDV26_04370</name>
</gene>
<name>A0ABN5AV19_9GAMM</name>
<dbReference type="Proteomes" id="UP000249910">
    <property type="component" value="Chromosome"/>
</dbReference>
<evidence type="ECO:0000313" key="2">
    <source>
        <dbReference type="Proteomes" id="UP000249910"/>
    </source>
</evidence>
<dbReference type="RefSeq" id="WP_088772253.1">
    <property type="nucleotide sequence ID" value="NZ_AP023082.1"/>
</dbReference>
<organism evidence="1 2">
    <name type="scientific">Francisella halioticida</name>
    <dbReference type="NCBI Taxonomy" id="549298"/>
    <lineage>
        <taxon>Bacteria</taxon>
        <taxon>Pseudomonadati</taxon>
        <taxon>Pseudomonadota</taxon>
        <taxon>Gammaproteobacteria</taxon>
        <taxon>Thiotrichales</taxon>
        <taxon>Francisellaceae</taxon>
        <taxon>Francisella</taxon>
    </lineage>
</organism>
<keyword evidence="2" id="KW-1185">Reference proteome</keyword>
<proteinExistence type="predicted"/>
<dbReference type="Gene3D" id="3.40.30.110">
    <property type="match status" value="1"/>
</dbReference>
<sequence>MKAARSSDPTKIDEKYLELSRIGQETSFVNGGFQSWINSPVKGIIVGEDDSIIILKLENEDVGTTHVYFPKLNY</sequence>
<accession>A0ABN5AV19</accession>
<dbReference type="EMBL" id="CP022132">
    <property type="protein sequence ID" value="ASG67729.1"/>
    <property type="molecule type" value="Genomic_DNA"/>
</dbReference>
<evidence type="ECO:0000313" key="1">
    <source>
        <dbReference type="EMBL" id="ASG67729.1"/>
    </source>
</evidence>
<protein>
    <submittedName>
        <fullName evidence="1">Uncharacterized protein</fullName>
    </submittedName>
</protein>
<reference evidence="1 2" key="1">
    <citation type="submission" date="2017-06" db="EMBL/GenBank/DDBJ databases">
        <title>Complete genome of Francisella halioticida.</title>
        <authorList>
            <person name="Sjodin A."/>
        </authorList>
    </citation>
    <scope>NUCLEOTIDE SEQUENCE [LARGE SCALE GENOMIC DNA]</scope>
    <source>
        <strain evidence="1 2">DSM 23729</strain>
    </source>
</reference>